<dbReference type="InterPro" id="IPR053330">
    <property type="entry name" value="Mucin-22-like"/>
</dbReference>
<evidence type="ECO:0000313" key="2">
    <source>
        <dbReference type="EMBL" id="ATA81164.1"/>
    </source>
</evidence>
<name>A0A250F7N9_9FLAO</name>
<dbReference type="PANTHER" id="PTHR37000:SF3">
    <property type="entry name" value="MUCIN-22"/>
    <property type="match status" value="1"/>
</dbReference>
<feature type="transmembrane region" description="Helical" evidence="1">
    <location>
        <begin position="7"/>
        <end position="25"/>
    </location>
</feature>
<evidence type="ECO:0008006" key="4">
    <source>
        <dbReference type="Google" id="ProtNLM"/>
    </source>
</evidence>
<protein>
    <recommendedName>
        <fullName evidence="4">Gliding motility-associated-like protein</fullName>
    </recommendedName>
</protein>
<dbReference type="KEGG" id="clk:CGC53_01775"/>
<keyword evidence="1" id="KW-0472">Membrane</keyword>
<dbReference type="EMBL" id="CP022384">
    <property type="protein sequence ID" value="ATA81164.1"/>
    <property type="molecule type" value="Genomic_DNA"/>
</dbReference>
<gene>
    <name evidence="2" type="ORF">CGC53_01775</name>
</gene>
<keyword evidence="3" id="KW-1185">Reference proteome</keyword>
<evidence type="ECO:0000256" key="1">
    <source>
        <dbReference type="SAM" id="Phobius"/>
    </source>
</evidence>
<reference evidence="3" key="1">
    <citation type="submission" date="2017-06" db="EMBL/GenBank/DDBJ databases">
        <title>Capnocytophaga spp. assemblies.</title>
        <authorList>
            <person name="Gulvik C.A."/>
        </authorList>
    </citation>
    <scope>NUCLEOTIDE SEQUENCE [LARGE SCALE GENOMIC DNA]</scope>
    <source>
        <strain evidence="3">H6253</strain>
    </source>
</reference>
<evidence type="ECO:0000313" key="3">
    <source>
        <dbReference type="Proteomes" id="UP000217276"/>
    </source>
</evidence>
<proteinExistence type="predicted"/>
<accession>A0A250F7N9</accession>
<dbReference type="Pfam" id="PF17963">
    <property type="entry name" value="Big_9"/>
    <property type="match status" value="1"/>
</dbReference>
<keyword evidence="1" id="KW-1133">Transmembrane helix</keyword>
<dbReference type="PANTHER" id="PTHR37000">
    <property type="entry name" value="MUCIN-22"/>
    <property type="match status" value="1"/>
</dbReference>
<dbReference type="Pfam" id="PF13585">
    <property type="entry name" value="CHU_C"/>
    <property type="match status" value="1"/>
</dbReference>
<sequence>MKIEKLYRILLIRFLFVLTIIYFQFADGQTIENVLTSTNLHFALDNFQEKEIVRLSVPQGITTVEVEITLPLGVEYAEGTAVITKGKAKIIQKAGTLLSQPTFVVTINKGNTITFEFNRKVTSQALLFKGELKDTVKLKVGQRLYDTKLSNSYYLRLPSLLLQPSPIVFDKKDGEHNDFFVLSNTGIGGVKDIYFSVDYPEEVSLIDLKYKGEKIFPIGVVPAGYANAGAPLYRVEGTFFKEKKDRIIIYEHYTVANCQANCPIKYATYWGDNTLHFYETKEEMKLLHPKEEPTVITLSDDTYTLTTTESTTTTATTVGSVFTNDRMNGKPIDIQKVIFSLLPQSTPNTFIITKDGNIIVPPHTSIGRYILNYRICDNSQTLKNKNQKPVCQTATVTIVVRQTVTTPTTTTSTTVTATTTPTIVTPTVITLSDDTYTVTTTESTTTTATTVGSVFTNDRLNGKPIDIQKVIFSLLPQSTPNTFVITKDGNIIVPAHTPIGRYTLNYRICDNSQPLKDKHHKPICQTAIVIIAVLQSVTTPITTTSTTVTTTTTPTVVSPAVITLSDDTYTLTTTESTTTTATTVGSVFANDRLNGKPIDIQKVIFSLLPQSTPTSFVITKDGNIIIPSQTPIGRYTLNYRICDNSQTSKNKNFKPVCQTATITIAILQSVTTPTTTSTTITTTTTATVVTPTVITLSDDIYTITTTESTTTIATTVGSVFTNDRLNGKPIDIQKVIFSLLPQSIPNNFVITKDGNIIVPSHTPIGRYTLNYRICDNSQTSKDKHHKSICQTAIVTIVVRQTVTTPTTTTSTTVTATTTPTVITLSDDTYTVTTTESTTTTATTVGSVFTNDRMNGKPIHIQRVIFSLLPQSTSTSFVITKDGNIIVPAHTPIGCYTLNYRICDNSQTSKDKNLKPVCQTATVTIVILQSVTTPTTTTPTTITSTTVTATIPTVVTPTVITLSDDTYTLTTTECTTTTATTIGSVFSNDCMNGKPIDIQRVIFSLLPQSTPNTFVITKDGNIIVPPHTPIGRYTLNYRICDNSQPLKDKSQKTICQTATVTIVILQSVTTLTTTTSTTVTTTTTPTIITLSDDTYTITTTESTTTIATTVGSVFSNDCMNGKPIDIQKVIFSLLPQSTLISFVITKDGNIIIPPQTPVGRYTLNYRICDNSQPLKNKSFKLVCQTATVTIAVLQSVTTPTTTTNTTVTATTTTPTIITLSDDSYTVTTTESTTTTATTIGSVFTNDRLNGKPIDIQKVIFSLLPQSIPNTFIITKYGNIIVPPHTPIGRYILNYRICDNSQTLKNKNFKPICQTATVTIAVLQSVTTPTTTTSTTVTTTTIATVVTPTIITLSDDTYTLTTTESTTTTATTVGSVFTNDRLNEKPIDIQKVIFSLLPQSILNTFIITKDGNIIVPPQTPIGRYILNYRICDNSQLSKDKSFKPICQTTTVTIVVLQSVTTPTTATNTTVTTTTPTVVTPTVITLSDDTYTLTTTESTTTTVTTVGSVFTNDRLNGKPIDIQKVIFSLLPQSTPTSFVITKAGNIIVPAQTPAGRYTLNYRICDNTQTSKNKNHKPVCQTATVTIAVLQSVTTLTTTTSTTVTTTATTTVATPTVITLSDDTYTITTTESTTTTATTVGSVFTNDRLNGKPIDIQKVIFSLLPQSTPNTFVITKDGNIIIPAKTPMGRYTLNYRICDNSQTSKNKSLKPVCQTATVTIAVLQSVTTPATATNTTTTTTTITPTVITLSDDTYTITTTKSTTTTVTTVGSVFTNDRLNGKPIDIQKVIFSLLPQSTPNTFIITKDGNIIVPAYTPIGRYTLNYRICDNSQPSKDKNYKPICKTATVTIAILQSVITLTTATSTTVTTTTTPTIVTPTTITLSDDTYTVTTTASTTTTATTVGSVFSNDCMNGKPIDIQKVIFSLLPQSTPNAFIITKDGNIIIPPQTPIGRYTLNYRICDSKNKNQKPICQTATITITILQTPVTPTVSATVETATSSTTQSATNQPIAVSDSATTPMNTPIRIAVLDNDTPYTVSPKIVIFPTNGDAFVKEDNTILYRPRVRFIGTDYFVYELCTPSSQSCTTATVTIKVTHKVAADNAISANGDDKNDYFHIVGIENYPDNQVTIYNRNGEKVFTISHYDNRQRVFKGIVEGEVSLSNTAYLPQDTYFYLIEYYDENRQLQRQIGWLYLKR</sequence>
<keyword evidence="1" id="KW-0812">Transmembrane</keyword>
<dbReference type="RefSeq" id="WP_095913080.1">
    <property type="nucleotide sequence ID" value="NZ_CP022384.1"/>
</dbReference>
<organism evidence="2 3">
    <name type="scientific">Capnocytophaga leadbetteri</name>
    <dbReference type="NCBI Taxonomy" id="327575"/>
    <lineage>
        <taxon>Bacteria</taxon>
        <taxon>Pseudomonadati</taxon>
        <taxon>Bacteroidota</taxon>
        <taxon>Flavobacteriia</taxon>
        <taxon>Flavobacteriales</taxon>
        <taxon>Flavobacteriaceae</taxon>
        <taxon>Capnocytophaga</taxon>
    </lineage>
</organism>
<dbReference type="Proteomes" id="UP000217276">
    <property type="component" value="Chromosome"/>
</dbReference>